<dbReference type="EMBL" id="LR593886">
    <property type="protein sequence ID" value="VTR91924.1"/>
    <property type="molecule type" value="Genomic_DNA"/>
</dbReference>
<protein>
    <recommendedName>
        <fullName evidence="1">Calcineurin-like phosphoesterase domain-containing protein</fullName>
    </recommendedName>
</protein>
<evidence type="ECO:0000313" key="2">
    <source>
        <dbReference type="EMBL" id="VTR91924.1"/>
    </source>
</evidence>
<dbReference type="PANTHER" id="PTHR12905">
    <property type="entry name" value="METALLOPHOSPHOESTERASE"/>
    <property type="match status" value="1"/>
</dbReference>
<dbReference type="RefSeq" id="WP_162666859.1">
    <property type="nucleotide sequence ID" value="NZ_LR593886.1"/>
</dbReference>
<dbReference type="SUPFAM" id="SSF56300">
    <property type="entry name" value="Metallo-dependent phosphatases"/>
    <property type="match status" value="1"/>
</dbReference>
<dbReference type="CDD" id="cd07379">
    <property type="entry name" value="MPP_239FB"/>
    <property type="match status" value="1"/>
</dbReference>
<organism evidence="2 3">
    <name type="scientific">Gemmata massiliana</name>
    <dbReference type="NCBI Taxonomy" id="1210884"/>
    <lineage>
        <taxon>Bacteria</taxon>
        <taxon>Pseudomonadati</taxon>
        <taxon>Planctomycetota</taxon>
        <taxon>Planctomycetia</taxon>
        <taxon>Gemmatales</taxon>
        <taxon>Gemmataceae</taxon>
        <taxon>Gemmata</taxon>
    </lineage>
</organism>
<dbReference type="PANTHER" id="PTHR12905:SF0">
    <property type="entry name" value="CALCINEURIN-LIKE PHOSPHOESTERASE DOMAIN-CONTAINING PROTEIN"/>
    <property type="match status" value="1"/>
</dbReference>
<evidence type="ECO:0000313" key="3">
    <source>
        <dbReference type="Proteomes" id="UP000464178"/>
    </source>
</evidence>
<dbReference type="InterPro" id="IPR029052">
    <property type="entry name" value="Metallo-depent_PP-like"/>
</dbReference>
<name>A0A6P2CW35_9BACT</name>
<evidence type="ECO:0000259" key="1">
    <source>
        <dbReference type="Pfam" id="PF00149"/>
    </source>
</evidence>
<keyword evidence="3" id="KW-1185">Reference proteome</keyword>
<gene>
    <name evidence="2" type="ORF">SOIL9_57900</name>
</gene>
<dbReference type="AlphaFoldDB" id="A0A6P2CW35"/>
<sequence length="206" mass="22807">MRIVCISDTHGWHDRADVPEGDVLVHAGDITRHGSLKDVEDFDRWLGVLPHKHKIVICGNHDWCFQETPAEARARLTNATYLEDSGCEIEGLKFYGSPWTPWFSDWAFMLPRGSELAAKWAQIPNGLDVLITHGPSEGILDRNRTGGCCGCRDLLYRVLEVKPRLHVFGHIHEAAGRADIVGTIFLNASTQMGKGRGVVIELGNGA</sequence>
<dbReference type="InterPro" id="IPR004843">
    <property type="entry name" value="Calcineurin-like_PHP"/>
</dbReference>
<dbReference type="GO" id="GO:0016787">
    <property type="term" value="F:hydrolase activity"/>
    <property type="evidence" value="ECO:0007669"/>
    <property type="project" value="InterPro"/>
</dbReference>
<dbReference type="Proteomes" id="UP000464178">
    <property type="component" value="Chromosome"/>
</dbReference>
<dbReference type="Pfam" id="PF00149">
    <property type="entry name" value="Metallophos"/>
    <property type="match status" value="1"/>
</dbReference>
<accession>A0A6P2CW35</accession>
<dbReference type="InterPro" id="IPR051693">
    <property type="entry name" value="UPF0046_metallophosphoest"/>
</dbReference>
<dbReference type="Gene3D" id="3.60.21.10">
    <property type="match status" value="1"/>
</dbReference>
<reference evidence="2 3" key="1">
    <citation type="submission" date="2019-05" db="EMBL/GenBank/DDBJ databases">
        <authorList>
            <consortium name="Science for Life Laboratories"/>
        </authorList>
    </citation>
    <scope>NUCLEOTIDE SEQUENCE [LARGE SCALE GENOMIC DNA]</scope>
    <source>
        <strain evidence="2">Soil9</strain>
    </source>
</reference>
<proteinExistence type="predicted"/>
<dbReference type="KEGG" id="gms:SOIL9_57900"/>
<feature type="domain" description="Calcineurin-like phosphoesterase" evidence="1">
    <location>
        <begin position="1"/>
        <end position="173"/>
    </location>
</feature>